<organism evidence="1">
    <name type="scientific">Fervidicoccus fontis</name>
    <dbReference type="NCBI Taxonomy" id="683846"/>
    <lineage>
        <taxon>Archaea</taxon>
        <taxon>Thermoproteota</taxon>
        <taxon>Thermoprotei</taxon>
        <taxon>Fervidicoccales</taxon>
        <taxon>Fervidicoccaceae</taxon>
        <taxon>Fervidicoccus</taxon>
    </lineage>
</organism>
<sequence length="108" mass="13052">MPMEQTRFRILFYPEHDAWVIVDVKTNTQLIYHLNQVEVDTIMYCAYLYKKVDKNITWEMLSDENREELLSWFENEVFPSEYFGKLILSDVLEEIENAKNLKNKKVKP</sequence>
<proteinExistence type="predicted"/>
<comment type="caution">
    <text evidence="1">The sequence shown here is derived from an EMBL/GenBank/DDBJ whole genome shotgun (WGS) entry which is preliminary data.</text>
</comment>
<reference evidence="1" key="1">
    <citation type="journal article" date="2020" name="mSystems">
        <title>Genome- and Community-Level Interaction Insights into Carbon Utilization and Element Cycling Functions of Hydrothermarchaeota in Hydrothermal Sediment.</title>
        <authorList>
            <person name="Zhou Z."/>
            <person name="Liu Y."/>
            <person name="Xu W."/>
            <person name="Pan J."/>
            <person name="Luo Z.H."/>
            <person name="Li M."/>
        </authorList>
    </citation>
    <scope>NUCLEOTIDE SEQUENCE [LARGE SCALE GENOMIC DNA]</scope>
    <source>
        <strain evidence="1">SpSt-885</strain>
    </source>
</reference>
<evidence type="ECO:0000313" key="1">
    <source>
        <dbReference type="EMBL" id="HGZ60342.1"/>
    </source>
</evidence>
<protein>
    <submittedName>
        <fullName evidence="1">Uncharacterized protein</fullName>
    </submittedName>
</protein>
<name>A0A7J3SM35_9CREN</name>
<accession>A0A7J3SM35</accession>
<dbReference type="AlphaFoldDB" id="A0A7J3SM35"/>
<dbReference type="EMBL" id="DTLS01000112">
    <property type="protein sequence ID" value="HGZ60342.1"/>
    <property type="molecule type" value="Genomic_DNA"/>
</dbReference>
<gene>
    <name evidence="1" type="ORF">ENW83_03955</name>
</gene>